<feature type="transmembrane region" description="Helical" evidence="1">
    <location>
        <begin position="390"/>
        <end position="413"/>
    </location>
</feature>
<evidence type="ECO:0000256" key="1">
    <source>
        <dbReference type="SAM" id="Phobius"/>
    </source>
</evidence>
<reference evidence="2 3" key="1">
    <citation type="submission" date="2012-05" db="EMBL/GenBank/DDBJ databases">
        <title>The Genome Sequence of Sutterella wadsworthensis 2_1_59BFAA.</title>
        <authorList>
            <consortium name="The Broad Institute Genome Sequencing Platform"/>
            <person name="Earl A."/>
            <person name="Ward D."/>
            <person name="Feldgarden M."/>
            <person name="Gevers D."/>
            <person name="Daigneault M."/>
            <person name="Strauss J."/>
            <person name="Allen-Vercoe E."/>
            <person name="Walker B."/>
            <person name="Young S.K."/>
            <person name="Zeng Q."/>
            <person name="Gargeya S."/>
            <person name="Fitzgerald M."/>
            <person name="Haas B."/>
            <person name="Abouelleil A."/>
            <person name="Alvarado L."/>
            <person name="Arachchi H.M."/>
            <person name="Berlin A.M."/>
            <person name="Chapman S.B."/>
            <person name="Goldberg J."/>
            <person name="Griggs A."/>
            <person name="Gujja S."/>
            <person name="Hansen M."/>
            <person name="Howarth C."/>
            <person name="Imamovic A."/>
            <person name="Larimer J."/>
            <person name="McCowen C."/>
            <person name="Montmayeur A."/>
            <person name="Murphy C."/>
            <person name="Neiman D."/>
            <person name="Pearson M."/>
            <person name="Priest M."/>
            <person name="Roberts A."/>
            <person name="Saif S."/>
            <person name="Shea T."/>
            <person name="Sisk P."/>
            <person name="Sykes S."/>
            <person name="Wortman J."/>
            <person name="Nusbaum C."/>
            <person name="Birren B."/>
        </authorList>
    </citation>
    <scope>NUCLEOTIDE SEQUENCE [LARGE SCALE GENOMIC DNA]</scope>
    <source>
        <strain evidence="2 3">2_1_59BFAA</strain>
    </source>
</reference>
<feature type="transmembrane region" description="Helical" evidence="1">
    <location>
        <begin position="267"/>
        <end position="286"/>
    </location>
</feature>
<feature type="transmembrane region" description="Helical" evidence="1">
    <location>
        <begin position="298"/>
        <end position="320"/>
    </location>
</feature>
<dbReference type="PATRIC" id="fig|742823.3.peg.2021"/>
<sequence length="415" mass="45166">MNDMMLMALTDPAGAPAHPLIFLVLGVVTFALHLTAVNVMLGTLGLAAWGAFSKNPYWQRLAGALGTTAKVAVAVAIVLGVAPLLFVQVIYDPFWYTSNVISAWWLLGFLAILTVAYLALYRFYGLNHRYEADGRPVHLEGAPKGGVWLAGSLVLMLVCGLIMHAVVNQSLLPAEWMNWYAPNGEIEPYGRSLHSVTPARVLFFLLLSLPVTAGWLFGMRRYLLSSGETDYGYVDFIEGLAHGMARVGSALVLLAGAAWMVTLPETMSWFAGSVWMWIGLVPLVYFGAMSFIQKKRVLCIFCNYMAFGMTLVMTIVLAALREVLRFVTLLEGSGYDALAYKITMDWPSTVIFFTTFLVVGGLNLTYLLSLAWKSGQTEGVYQPSAALSRVGVAAIASLVLWVAGYFAIGIAVVNG</sequence>
<dbReference type="EMBL" id="ADMG01000045">
    <property type="protein sequence ID" value="EKB30356.1"/>
    <property type="molecule type" value="Genomic_DNA"/>
</dbReference>
<keyword evidence="3" id="KW-1185">Reference proteome</keyword>
<feature type="transmembrane region" description="Helical" evidence="1">
    <location>
        <begin position="239"/>
        <end position="261"/>
    </location>
</feature>
<dbReference type="AlphaFoldDB" id="K1JJL1"/>
<feature type="transmembrane region" description="Helical" evidence="1">
    <location>
        <begin position="145"/>
        <end position="167"/>
    </location>
</feature>
<evidence type="ECO:0000313" key="2">
    <source>
        <dbReference type="EMBL" id="EKB30356.1"/>
    </source>
</evidence>
<dbReference type="STRING" id="742823.HMPREF9465_02023"/>
<feature type="transmembrane region" description="Helical" evidence="1">
    <location>
        <begin position="20"/>
        <end position="50"/>
    </location>
</feature>
<comment type="caution">
    <text evidence="2">The sequence shown here is derived from an EMBL/GenBank/DDBJ whole genome shotgun (WGS) entry which is preliminary data.</text>
</comment>
<feature type="transmembrane region" description="Helical" evidence="1">
    <location>
        <begin position="71"/>
        <end position="91"/>
    </location>
</feature>
<dbReference type="Proteomes" id="UP000005835">
    <property type="component" value="Unassembled WGS sequence"/>
</dbReference>
<evidence type="ECO:0000313" key="3">
    <source>
        <dbReference type="Proteomes" id="UP000005835"/>
    </source>
</evidence>
<organism evidence="2 3">
    <name type="scientific">Sutterella wadsworthensis 2_1_59BFAA</name>
    <dbReference type="NCBI Taxonomy" id="742823"/>
    <lineage>
        <taxon>Bacteria</taxon>
        <taxon>Pseudomonadati</taxon>
        <taxon>Pseudomonadota</taxon>
        <taxon>Betaproteobacteria</taxon>
        <taxon>Burkholderiales</taxon>
        <taxon>Sutterellaceae</taxon>
        <taxon>Sutterella</taxon>
    </lineage>
</organism>
<dbReference type="eggNOG" id="COG1271">
    <property type="taxonomic scope" value="Bacteria"/>
</dbReference>
<gene>
    <name evidence="2" type="ORF">HMPREF9465_02023</name>
</gene>
<accession>K1JJL1</accession>
<dbReference type="HOGENOM" id="CLU_690186_0_0_4"/>
<dbReference type="OrthoDB" id="9810382at2"/>
<proteinExistence type="predicted"/>
<keyword evidence="1" id="KW-0472">Membrane</keyword>
<name>K1JJL1_9BURK</name>
<feature type="transmembrane region" description="Helical" evidence="1">
    <location>
        <begin position="201"/>
        <end position="218"/>
    </location>
</feature>
<feature type="transmembrane region" description="Helical" evidence="1">
    <location>
        <begin position="350"/>
        <end position="369"/>
    </location>
</feature>
<keyword evidence="1" id="KW-1133">Transmembrane helix</keyword>
<feature type="transmembrane region" description="Helical" evidence="1">
    <location>
        <begin position="103"/>
        <end position="124"/>
    </location>
</feature>
<protein>
    <submittedName>
        <fullName evidence="2">Uncharacterized protein</fullName>
    </submittedName>
</protein>
<keyword evidence="1" id="KW-0812">Transmembrane</keyword>
<dbReference type="RefSeq" id="WP_005436718.1">
    <property type="nucleotide sequence ID" value="NZ_JH815520.1"/>
</dbReference>